<keyword evidence="3" id="KW-1185">Reference proteome</keyword>
<dbReference type="GeneID" id="89509790"/>
<dbReference type="STRING" id="1121131.SAMN02745229_02286"/>
<evidence type="ECO:0000256" key="1">
    <source>
        <dbReference type="SAM" id="Phobius"/>
    </source>
</evidence>
<dbReference type="OrthoDB" id="2007462at2"/>
<organism evidence="2 3">
    <name type="scientific">Butyrivibrio fibrisolvens DSM 3071</name>
    <dbReference type="NCBI Taxonomy" id="1121131"/>
    <lineage>
        <taxon>Bacteria</taxon>
        <taxon>Bacillati</taxon>
        <taxon>Bacillota</taxon>
        <taxon>Clostridia</taxon>
        <taxon>Lachnospirales</taxon>
        <taxon>Lachnospiraceae</taxon>
        <taxon>Butyrivibrio</taxon>
    </lineage>
</organism>
<sequence>MKLINFIDNKILKYIPKIYAFYIPLSFALFIFGSITGIGHVFFGYIMDLVKICVILLFSYYVLKKYDLEDAYNNPSKYFLFFTGFCFLEFVFTICLHGKIDYGSTLLTYIYLFFFVAEFVSENIAIQKLDSAFDDNENKTWTLLNSTIAVFFIIEIVVHGFGLLIILGLLCFFRELIRIHCILDFERPVNMEAES</sequence>
<evidence type="ECO:0000313" key="2">
    <source>
        <dbReference type="EMBL" id="SHI23424.1"/>
    </source>
</evidence>
<evidence type="ECO:0000313" key="3">
    <source>
        <dbReference type="Proteomes" id="UP000184278"/>
    </source>
</evidence>
<protein>
    <submittedName>
        <fullName evidence="2">Uncharacterized protein</fullName>
    </submittedName>
</protein>
<name>A0A1M5ZH07_BUTFI</name>
<dbReference type="Proteomes" id="UP000184278">
    <property type="component" value="Unassembled WGS sequence"/>
</dbReference>
<dbReference type="AlphaFoldDB" id="A0A1M5ZH07"/>
<feature type="transmembrane region" description="Helical" evidence="1">
    <location>
        <begin position="18"/>
        <end position="35"/>
    </location>
</feature>
<keyword evidence="1" id="KW-1133">Transmembrane helix</keyword>
<feature type="transmembrane region" description="Helical" evidence="1">
    <location>
        <begin position="42"/>
        <end position="63"/>
    </location>
</feature>
<feature type="transmembrane region" description="Helical" evidence="1">
    <location>
        <begin position="108"/>
        <end position="126"/>
    </location>
</feature>
<proteinExistence type="predicted"/>
<dbReference type="EMBL" id="FQXK01000018">
    <property type="protein sequence ID" value="SHI23424.1"/>
    <property type="molecule type" value="Genomic_DNA"/>
</dbReference>
<feature type="transmembrane region" description="Helical" evidence="1">
    <location>
        <begin position="146"/>
        <end position="173"/>
    </location>
</feature>
<gene>
    <name evidence="2" type="ORF">SAMN02745229_02286</name>
</gene>
<keyword evidence="1" id="KW-0812">Transmembrane</keyword>
<reference evidence="3" key="1">
    <citation type="submission" date="2016-11" db="EMBL/GenBank/DDBJ databases">
        <authorList>
            <person name="Varghese N."/>
            <person name="Submissions S."/>
        </authorList>
    </citation>
    <scope>NUCLEOTIDE SEQUENCE [LARGE SCALE GENOMIC DNA]</scope>
    <source>
        <strain evidence="3">DSM 3071</strain>
    </source>
</reference>
<accession>A0A1M5ZH07</accession>
<feature type="transmembrane region" description="Helical" evidence="1">
    <location>
        <begin position="78"/>
        <end position="96"/>
    </location>
</feature>
<dbReference type="RefSeq" id="WP_073387867.1">
    <property type="nucleotide sequence ID" value="NZ_FQXK01000018.1"/>
</dbReference>
<keyword evidence="1" id="KW-0472">Membrane</keyword>